<reference evidence="7" key="1">
    <citation type="submission" date="2020-10" db="EMBL/GenBank/DDBJ databases">
        <authorList>
            <person name="Han B."/>
            <person name="Lu T."/>
            <person name="Zhao Q."/>
            <person name="Huang X."/>
            <person name="Zhao Y."/>
        </authorList>
    </citation>
    <scope>NUCLEOTIDE SEQUENCE</scope>
</reference>
<evidence type="ECO:0000256" key="4">
    <source>
        <dbReference type="ARBA" id="ARBA00022741"/>
    </source>
</evidence>
<keyword evidence="5" id="KW-0611">Plant defense</keyword>
<evidence type="ECO:0000256" key="3">
    <source>
        <dbReference type="ARBA" id="ARBA00022737"/>
    </source>
</evidence>
<dbReference type="OrthoDB" id="676979at2759"/>
<dbReference type="Pfam" id="PF18052">
    <property type="entry name" value="Rx_N"/>
    <property type="match status" value="1"/>
</dbReference>
<keyword evidence="4" id="KW-0547">Nucleotide-binding</keyword>
<dbReference type="InterPro" id="IPR041118">
    <property type="entry name" value="Rx_N"/>
</dbReference>
<dbReference type="GO" id="GO:0006952">
    <property type="term" value="P:defense response"/>
    <property type="evidence" value="ECO:0007669"/>
    <property type="project" value="UniProtKB-KW"/>
</dbReference>
<evidence type="ECO:0000256" key="5">
    <source>
        <dbReference type="ARBA" id="ARBA00022821"/>
    </source>
</evidence>
<dbReference type="EMBL" id="CAJGYO010000002">
    <property type="protein sequence ID" value="CAD6209249.1"/>
    <property type="molecule type" value="Genomic_DNA"/>
</dbReference>
<evidence type="ECO:0000259" key="6">
    <source>
        <dbReference type="Pfam" id="PF18052"/>
    </source>
</evidence>
<keyword evidence="3" id="KW-0677">Repeat</keyword>
<accession>A0A811MQF5</accession>
<dbReference type="Gene3D" id="1.20.5.4130">
    <property type="match status" value="1"/>
</dbReference>
<evidence type="ECO:0000256" key="2">
    <source>
        <dbReference type="ARBA" id="ARBA00022614"/>
    </source>
</evidence>
<name>A0A811MQF5_9POAL</name>
<feature type="domain" description="Disease resistance N-terminal" evidence="6">
    <location>
        <begin position="2"/>
        <end position="71"/>
    </location>
</feature>
<protein>
    <recommendedName>
        <fullName evidence="6">Disease resistance N-terminal domain-containing protein</fullName>
    </recommendedName>
</protein>
<dbReference type="Proteomes" id="UP000604825">
    <property type="component" value="Unassembled WGS sequence"/>
</dbReference>
<keyword evidence="2" id="KW-0433">Leucine-rich repeat</keyword>
<sequence length="102" mass="11337">MGVAPEAKTLVARLERVSAAVRDAEARAACGDDGAARWLANVRAAAYEADGAVDRCRVAVRRRRAHEQQKSQQQHHHQARSPLRFIYRAIITALLQRLLQVA</sequence>
<organism evidence="7 8">
    <name type="scientific">Miscanthus lutarioriparius</name>
    <dbReference type="NCBI Taxonomy" id="422564"/>
    <lineage>
        <taxon>Eukaryota</taxon>
        <taxon>Viridiplantae</taxon>
        <taxon>Streptophyta</taxon>
        <taxon>Embryophyta</taxon>
        <taxon>Tracheophyta</taxon>
        <taxon>Spermatophyta</taxon>
        <taxon>Magnoliopsida</taxon>
        <taxon>Liliopsida</taxon>
        <taxon>Poales</taxon>
        <taxon>Poaceae</taxon>
        <taxon>PACMAD clade</taxon>
        <taxon>Panicoideae</taxon>
        <taxon>Andropogonodae</taxon>
        <taxon>Andropogoneae</taxon>
        <taxon>Saccharinae</taxon>
        <taxon>Miscanthus</taxon>
    </lineage>
</organism>
<dbReference type="GO" id="GO:0000166">
    <property type="term" value="F:nucleotide binding"/>
    <property type="evidence" value="ECO:0007669"/>
    <property type="project" value="UniProtKB-KW"/>
</dbReference>
<keyword evidence="8" id="KW-1185">Reference proteome</keyword>
<dbReference type="AlphaFoldDB" id="A0A811MQF5"/>
<evidence type="ECO:0000313" key="7">
    <source>
        <dbReference type="EMBL" id="CAD6209249.1"/>
    </source>
</evidence>
<comment type="caution">
    <text evidence="7">The sequence shown here is derived from an EMBL/GenBank/DDBJ whole genome shotgun (WGS) entry which is preliminary data.</text>
</comment>
<evidence type="ECO:0000256" key="1">
    <source>
        <dbReference type="ARBA" id="ARBA00008894"/>
    </source>
</evidence>
<proteinExistence type="inferred from homology"/>
<gene>
    <name evidence="7" type="ORF">NCGR_LOCUS5456</name>
</gene>
<comment type="similarity">
    <text evidence="1">Belongs to the disease resistance NB-LRR family.</text>
</comment>
<evidence type="ECO:0000313" key="8">
    <source>
        <dbReference type="Proteomes" id="UP000604825"/>
    </source>
</evidence>